<evidence type="ECO:0000259" key="11">
    <source>
        <dbReference type="Pfam" id="PF02870"/>
    </source>
</evidence>
<proteinExistence type="inferred from homology"/>
<comment type="similarity">
    <text evidence="2 9">Belongs to the MGMT family.</text>
</comment>
<comment type="miscellaneous">
    <text evidence="9">This enzyme catalyzes only one turnover and therefore is not strictly catalytic. According to one definition, an enzyme is a biocatalyst that acts repeatedly and over many reaction cycles.</text>
</comment>
<evidence type="ECO:0000256" key="4">
    <source>
        <dbReference type="ARBA" id="ARBA00022603"/>
    </source>
</evidence>
<evidence type="ECO:0000256" key="7">
    <source>
        <dbReference type="ARBA" id="ARBA00023204"/>
    </source>
</evidence>
<keyword evidence="4 9" id="KW-0489">Methyltransferase</keyword>
<evidence type="ECO:0000256" key="9">
    <source>
        <dbReference type="HAMAP-Rule" id="MF_00772"/>
    </source>
</evidence>
<dbReference type="InterPro" id="IPR036388">
    <property type="entry name" value="WH-like_DNA-bd_sf"/>
</dbReference>
<organism evidence="12 13">
    <name type="scientific">Cuneatibacter caecimuris</name>
    <dbReference type="NCBI Taxonomy" id="1796618"/>
    <lineage>
        <taxon>Bacteria</taxon>
        <taxon>Bacillati</taxon>
        <taxon>Bacillota</taxon>
        <taxon>Clostridia</taxon>
        <taxon>Lachnospirales</taxon>
        <taxon>Lachnospiraceae</taxon>
        <taxon>Cuneatibacter</taxon>
    </lineage>
</organism>
<keyword evidence="7 9" id="KW-0234">DNA repair</keyword>
<evidence type="ECO:0000256" key="6">
    <source>
        <dbReference type="ARBA" id="ARBA00022763"/>
    </source>
</evidence>
<keyword evidence="13" id="KW-1185">Reference proteome</keyword>
<dbReference type="GO" id="GO:0003908">
    <property type="term" value="F:methylated-DNA-[protein]-cysteine S-methyltransferase activity"/>
    <property type="evidence" value="ECO:0007669"/>
    <property type="project" value="UniProtKB-UniRule"/>
</dbReference>
<dbReference type="Gene3D" id="3.30.160.70">
    <property type="entry name" value="Methylated DNA-protein cysteine methyltransferase domain"/>
    <property type="match status" value="1"/>
</dbReference>
<comment type="function">
    <text evidence="9">Involved in the cellular defense against the biological effects of O6-methylguanine (O6-MeG) and O4-methylthymine (O4-MeT) in DNA. Repairs the methylated nucleobase in DNA by stoichiometrically transferring the methyl group to a cysteine residue in the enzyme. This is a suicide reaction: the enzyme is irreversibly inactivated.</text>
</comment>
<evidence type="ECO:0000256" key="5">
    <source>
        <dbReference type="ARBA" id="ARBA00022679"/>
    </source>
</evidence>
<name>A0A4Q7PQ48_9FIRM</name>
<dbReference type="FunFam" id="1.10.10.10:FF:000214">
    <property type="entry name" value="Methylated-DNA--protein-cysteine methyltransferase"/>
    <property type="match status" value="1"/>
</dbReference>
<accession>A0A4Q7PQ48</accession>
<feature type="active site" description="Nucleophile; methyl group acceptor" evidence="9">
    <location>
        <position position="127"/>
    </location>
</feature>
<feature type="domain" description="Methylguanine DNA methyltransferase ribonuclease-like" evidence="11">
    <location>
        <begin position="7"/>
        <end position="72"/>
    </location>
</feature>
<dbReference type="GO" id="GO:0006307">
    <property type="term" value="P:DNA alkylation repair"/>
    <property type="evidence" value="ECO:0007669"/>
    <property type="project" value="UniProtKB-UniRule"/>
</dbReference>
<comment type="subcellular location">
    <subcellularLocation>
        <location evidence="9">Cytoplasm</location>
    </subcellularLocation>
</comment>
<dbReference type="Pfam" id="PF02870">
    <property type="entry name" value="Methyltransf_1N"/>
    <property type="match status" value="1"/>
</dbReference>
<dbReference type="RefSeq" id="WP_130433944.1">
    <property type="nucleotide sequence ID" value="NZ_SGXF01000001.1"/>
</dbReference>
<protein>
    <recommendedName>
        <fullName evidence="9">Methylated-DNA--protein-cysteine methyltransferase</fullName>
        <ecNumber evidence="9">2.1.1.63</ecNumber>
    </recommendedName>
    <alternativeName>
        <fullName evidence="9">6-O-methylguanine-DNA methyltransferase</fullName>
        <shortName evidence="9">MGMT</shortName>
    </alternativeName>
    <alternativeName>
        <fullName evidence="9">O-6-methylguanine-DNA-alkyltransferase</fullName>
    </alternativeName>
</protein>
<comment type="catalytic activity">
    <reaction evidence="8 9">
        <text>a 6-O-methyl-2'-deoxyguanosine in DNA + L-cysteinyl-[protein] = S-methyl-L-cysteinyl-[protein] + a 2'-deoxyguanosine in DNA</text>
        <dbReference type="Rhea" id="RHEA:24000"/>
        <dbReference type="Rhea" id="RHEA-COMP:10131"/>
        <dbReference type="Rhea" id="RHEA-COMP:10132"/>
        <dbReference type="Rhea" id="RHEA-COMP:11367"/>
        <dbReference type="Rhea" id="RHEA-COMP:11368"/>
        <dbReference type="ChEBI" id="CHEBI:29950"/>
        <dbReference type="ChEBI" id="CHEBI:82612"/>
        <dbReference type="ChEBI" id="CHEBI:85445"/>
        <dbReference type="ChEBI" id="CHEBI:85448"/>
        <dbReference type="EC" id="2.1.1.63"/>
    </reaction>
</comment>
<dbReference type="GO" id="GO:0032259">
    <property type="term" value="P:methylation"/>
    <property type="evidence" value="ECO:0007669"/>
    <property type="project" value="UniProtKB-KW"/>
</dbReference>
<evidence type="ECO:0000259" key="10">
    <source>
        <dbReference type="Pfam" id="PF01035"/>
    </source>
</evidence>
<keyword evidence="5 9" id="KW-0808">Transferase</keyword>
<gene>
    <name evidence="12" type="ORF">EV209_1198</name>
</gene>
<evidence type="ECO:0000313" key="12">
    <source>
        <dbReference type="EMBL" id="RZT03064.1"/>
    </source>
</evidence>
<evidence type="ECO:0000256" key="8">
    <source>
        <dbReference type="ARBA" id="ARBA00049348"/>
    </source>
</evidence>
<dbReference type="InterPro" id="IPR001497">
    <property type="entry name" value="MethylDNA_cys_MeTrfase_AS"/>
</dbReference>
<evidence type="ECO:0000256" key="1">
    <source>
        <dbReference type="ARBA" id="ARBA00001286"/>
    </source>
</evidence>
<dbReference type="NCBIfam" id="TIGR00589">
    <property type="entry name" value="ogt"/>
    <property type="match status" value="1"/>
</dbReference>
<dbReference type="SUPFAM" id="SSF46767">
    <property type="entry name" value="Methylated DNA-protein cysteine methyltransferase, C-terminal domain"/>
    <property type="match status" value="1"/>
</dbReference>
<dbReference type="InterPro" id="IPR036217">
    <property type="entry name" value="MethylDNA_cys_MeTrfase_DNAb"/>
</dbReference>
<keyword evidence="6 9" id="KW-0227">DNA damage</keyword>
<dbReference type="EC" id="2.1.1.63" evidence="9"/>
<dbReference type="PANTHER" id="PTHR10815:SF5">
    <property type="entry name" value="METHYLATED-DNA--PROTEIN-CYSTEINE METHYLTRANSFERASE"/>
    <property type="match status" value="1"/>
</dbReference>
<dbReference type="HAMAP" id="MF_00772">
    <property type="entry name" value="OGT"/>
    <property type="match status" value="1"/>
</dbReference>
<dbReference type="SUPFAM" id="SSF53155">
    <property type="entry name" value="Methylated DNA-protein cysteine methyltransferase domain"/>
    <property type="match status" value="1"/>
</dbReference>
<dbReference type="AlphaFoldDB" id="A0A4Q7PQ48"/>
<evidence type="ECO:0000256" key="3">
    <source>
        <dbReference type="ARBA" id="ARBA00022490"/>
    </source>
</evidence>
<dbReference type="Proteomes" id="UP000292927">
    <property type="component" value="Unassembled WGS sequence"/>
</dbReference>
<evidence type="ECO:0000313" key="13">
    <source>
        <dbReference type="Proteomes" id="UP000292927"/>
    </source>
</evidence>
<dbReference type="InterPro" id="IPR014048">
    <property type="entry name" value="MethylDNA_cys_MeTrfase_DNA-bd"/>
</dbReference>
<dbReference type="InterPro" id="IPR008332">
    <property type="entry name" value="MethylG_MeTrfase_N"/>
</dbReference>
<comment type="catalytic activity">
    <reaction evidence="1 9">
        <text>a 4-O-methyl-thymidine in DNA + L-cysteinyl-[protein] = a thymidine in DNA + S-methyl-L-cysteinyl-[protein]</text>
        <dbReference type="Rhea" id="RHEA:53428"/>
        <dbReference type="Rhea" id="RHEA-COMP:10131"/>
        <dbReference type="Rhea" id="RHEA-COMP:10132"/>
        <dbReference type="Rhea" id="RHEA-COMP:13555"/>
        <dbReference type="Rhea" id="RHEA-COMP:13556"/>
        <dbReference type="ChEBI" id="CHEBI:29950"/>
        <dbReference type="ChEBI" id="CHEBI:82612"/>
        <dbReference type="ChEBI" id="CHEBI:137386"/>
        <dbReference type="ChEBI" id="CHEBI:137387"/>
        <dbReference type="EC" id="2.1.1.63"/>
    </reaction>
</comment>
<evidence type="ECO:0000256" key="2">
    <source>
        <dbReference type="ARBA" id="ARBA00008711"/>
    </source>
</evidence>
<dbReference type="EMBL" id="SGXF01000001">
    <property type="protein sequence ID" value="RZT03064.1"/>
    <property type="molecule type" value="Genomic_DNA"/>
</dbReference>
<keyword evidence="3 9" id="KW-0963">Cytoplasm</keyword>
<dbReference type="GO" id="GO:0005737">
    <property type="term" value="C:cytoplasm"/>
    <property type="evidence" value="ECO:0007669"/>
    <property type="project" value="UniProtKB-SubCell"/>
</dbReference>
<dbReference type="PROSITE" id="PS00374">
    <property type="entry name" value="MGMT"/>
    <property type="match status" value="1"/>
</dbReference>
<dbReference type="Gene3D" id="1.10.10.10">
    <property type="entry name" value="Winged helix-like DNA-binding domain superfamily/Winged helix DNA-binding domain"/>
    <property type="match status" value="1"/>
</dbReference>
<dbReference type="InterPro" id="IPR036631">
    <property type="entry name" value="MGMT_N_sf"/>
</dbReference>
<dbReference type="InterPro" id="IPR023546">
    <property type="entry name" value="MGMT"/>
</dbReference>
<dbReference type="Pfam" id="PF01035">
    <property type="entry name" value="DNA_binding_1"/>
    <property type="match status" value="1"/>
</dbReference>
<reference evidence="12 13" key="1">
    <citation type="submission" date="2019-02" db="EMBL/GenBank/DDBJ databases">
        <title>Genomic Encyclopedia of Type Strains, Phase IV (KMG-IV): sequencing the most valuable type-strain genomes for metagenomic binning, comparative biology and taxonomic classification.</title>
        <authorList>
            <person name="Goeker M."/>
        </authorList>
    </citation>
    <scope>NUCLEOTIDE SEQUENCE [LARGE SCALE GENOMIC DNA]</scope>
    <source>
        <strain evidence="12 13">DSM 29486</strain>
    </source>
</reference>
<dbReference type="CDD" id="cd06445">
    <property type="entry name" value="ATase"/>
    <property type="match status" value="1"/>
</dbReference>
<feature type="domain" description="Methylated-DNA-[protein]-cysteine S-methyltransferase DNA binding" evidence="10">
    <location>
        <begin position="76"/>
        <end position="155"/>
    </location>
</feature>
<dbReference type="OrthoDB" id="9802228at2"/>
<comment type="caution">
    <text evidence="12">The sequence shown here is derived from an EMBL/GenBank/DDBJ whole genome shotgun (WGS) entry which is preliminary data.</text>
</comment>
<sequence length="172" mass="19136">MKNEGRYYSQVQTPIGRLTLVEEAGGIAELRFEGEQMAPAEEKETELLKTAKQQLSEYFAGTRREFDLPLSLRGTEFQKQDWEALRTIPYGEIRSYGEIAAQIGRPRACRAVGMANHRNPVSIIVPCHRVVGSDGSLTGYGGGLDVKVHLLELEGLEVCCGKVCRSHREAKK</sequence>
<dbReference type="PANTHER" id="PTHR10815">
    <property type="entry name" value="METHYLATED-DNA--PROTEIN-CYSTEINE METHYLTRANSFERASE"/>
    <property type="match status" value="1"/>
</dbReference>